<sequence>MLVQSLVRPLTGRVYGSDGGGGDGETLYLLRCTFGGEVIHTPIVEEVAQVVSSFSSDNNNRATLNKPAGVLGVELEFMYERDSVEYLLSTITFLEGQTTGTFTPFNYAPQASDVLLVYVRMFDCSGFVGVTIEGKM</sequence>
<reference evidence="1 2" key="1">
    <citation type="submission" date="2017-11" db="EMBL/GenBank/DDBJ databases">
        <title>A major lineage of nontailed dsDNA viruses as unrecognized killers of marine bacteria.</title>
        <authorList>
            <person name="Kauffman K.M."/>
            <person name="Hussain F.A."/>
            <person name="Yang J."/>
            <person name="Arevalo P."/>
            <person name="Brown J.M."/>
            <person name="Chang W.K."/>
            <person name="VanInsberghe D."/>
            <person name="Elsherbini J."/>
            <person name="Cutler M.B."/>
            <person name="Kelly L."/>
            <person name="Polz M.F."/>
        </authorList>
    </citation>
    <scope>NUCLEOTIDE SEQUENCE [LARGE SCALE GENOMIC DNA]</scope>
</reference>
<proteinExistence type="predicted"/>
<accession>A0A2I7RZF8</accession>
<dbReference type="EMBL" id="MG592625">
    <property type="protein sequence ID" value="AUR99036.1"/>
    <property type="molecule type" value="Genomic_DNA"/>
</dbReference>
<name>A0A2I7RZF8_9CAUD</name>
<dbReference type="Proteomes" id="UP000278441">
    <property type="component" value="Segment"/>
</dbReference>
<keyword evidence="2" id="KW-1185">Reference proteome</keyword>
<protein>
    <submittedName>
        <fullName evidence="1">Uncharacterized protein</fullName>
    </submittedName>
</protein>
<organism evidence="1 2">
    <name type="scientific">Vibrio phage 1.261.O._10N.286.51.A7</name>
    <dbReference type="NCBI Taxonomy" id="1881237"/>
    <lineage>
        <taxon>Viruses</taxon>
        <taxon>Duplodnaviria</taxon>
        <taxon>Heunggongvirae</taxon>
        <taxon>Uroviricota</taxon>
        <taxon>Caudoviricetes</taxon>
        <taxon>Schitoviridae</taxon>
        <taxon>Mukerjeevirus</taxon>
        <taxon>Mukerjeevirus mv51A7</taxon>
    </lineage>
</organism>
<evidence type="ECO:0000313" key="2">
    <source>
        <dbReference type="Proteomes" id="UP000278441"/>
    </source>
</evidence>
<evidence type="ECO:0000313" key="1">
    <source>
        <dbReference type="EMBL" id="AUR99036.1"/>
    </source>
</evidence>
<gene>
    <name evidence="1" type="ORF">NVP1261O_32</name>
</gene>